<dbReference type="RefSeq" id="WP_343129661.1">
    <property type="nucleotide sequence ID" value="NZ_JBCITK010000001.1"/>
</dbReference>
<organism evidence="2 3">
    <name type="scientific">Alkalicoccobacillus gibsonii</name>
    <dbReference type="NCBI Taxonomy" id="79881"/>
    <lineage>
        <taxon>Bacteria</taxon>
        <taxon>Bacillati</taxon>
        <taxon>Bacillota</taxon>
        <taxon>Bacilli</taxon>
        <taxon>Bacillales</taxon>
        <taxon>Bacillaceae</taxon>
        <taxon>Alkalicoccobacillus</taxon>
    </lineage>
</organism>
<evidence type="ECO:0000313" key="2">
    <source>
        <dbReference type="EMBL" id="MEN0642551.1"/>
    </source>
</evidence>
<dbReference type="Proteomes" id="UP001418796">
    <property type="component" value="Unassembled WGS sequence"/>
</dbReference>
<reference evidence="2 3" key="1">
    <citation type="submission" date="2024-03" db="EMBL/GenBank/DDBJ databases">
        <title>Bacilli Hybrid Assemblies.</title>
        <authorList>
            <person name="Kovac J."/>
        </authorList>
    </citation>
    <scope>NUCLEOTIDE SEQUENCE [LARGE SCALE GENOMIC DNA]</scope>
    <source>
        <strain evidence="2 3">FSL R7-0666</strain>
    </source>
</reference>
<proteinExistence type="predicted"/>
<keyword evidence="3" id="KW-1185">Reference proteome</keyword>
<feature type="signal peptide" evidence="1">
    <location>
        <begin position="1"/>
        <end position="23"/>
    </location>
</feature>
<protein>
    <submittedName>
        <fullName evidence="2">Stress protein</fullName>
    </submittedName>
</protein>
<keyword evidence="1" id="KW-0732">Signal</keyword>
<dbReference type="EMBL" id="JBCITK010000001">
    <property type="protein sequence ID" value="MEN0642551.1"/>
    <property type="molecule type" value="Genomic_DNA"/>
</dbReference>
<name>A0ABU9VI21_9BACI</name>
<sequence length="172" mass="18819">MKKTRSLALSSVAGAAILGITFAIPNYGGTAHASQDVSEISEEAKGQALSQEVGTQATNIDVSIDPVEIGNSIRDAIVSSNNREGFVKAARETMKFQSDYQLNVMVLNMSLDYESSLSGVHYFDTFTYDGVIYGIWAFEEGTFNNKGDGGYINWAFSGWFDRNDGEVEFRLP</sequence>
<evidence type="ECO:0000313" key="3">
    <source>
        <dbReference type="Proteomes" id="UP001418796"/>
    </source>
</evidence>
<feature type="chain" id="PRO_5046710071" evidence="1">
    <location>
        <begin position="24"/>
        <end position="172"/>
    </location>
</feature>
<gene>
    <name evidence="2" type="ORF">MKY91_05195</name>
</gene>
<comment type="caution">
    <text evidence="2">The sequence shown here is derived from an EMBL/GenBank/DDBJ whole genome shotgun (WGS) entry which is preliminary data.</text>
</comment>
<evidence type="ECO:0000256" key="1">
    <source>
        <dbReference type="SAM" id="SignalP"/>
    </source>
</evidence>
<accession>A0ABU9VI21</accession>